<dbReference type="AlphaFoldDB" id="A0AA39DNV1"/>
<dbReference type="Proteomes" id="UP001168098">
    <property type="component" value="Unassembled WGS sequence"/>
</dbReference>
<keyword evidence="3" id="KW-1185">Reference proteome</keyword>
<evidence type="ECO:0000256" key="1">
    <source>
        <dbReference type="SAM" id="MobiDB-lite"/>
    </source>
</evidence>
<protein>
    <submittedName>
        <fullName evidence="2">Uncharacterized protein</fullName>
    </submittedName>
</protein>
<proteinExistence type="predicted"/>
<evidence type="ECO:0000313" key="2">
    <source>
        <dbReference type="EMBL" id="KAJ9691628.1"/>
    </source>
</evidence>
<reference evidence="2 3" key="1">
    <citation type="journal article" date="2023" name="BMC Biotechnol.">
        <title>Vitis rotundifolia cv Carlos genome sequencing.</title>
        <authorList>
            <person name="Huff M."/>
            <person name="Hulse-Kemp A."/>
            <person name="Scheffler B."/>
            <person name="Youngblood R."/>
            <person name="Simpson S."/>
            <person name="Babiker E."/>
            <person name="Staton M."/>
        </authorList>
    </citation>
    <scope>NUCLEOTIDE SEQUENCE [LARGE SCALE GENOMIC DNA]</scope>
    <source>
        <tissue evidence="2">Leaf</tissue>
    </source>
</reference>
<feature type="compositionally biased region" description="Low complexity" evidence="1">
    <location>
        <begin position="191"/>
        <end position="207"/>
    </location>
</feature>
<comment type="caution">
    <text evidence="2">The sequence shown here is derived from an EMBL/GenBank/DDBJ whole genome shotgun (WGS) entry which is preliminary data.</text>
</comment>
<gene>
    <name evidence="2" type="ORF">PVL29_013735</name>
</gene>
<feature type="region of interest" description="Disordered" evidence="1">
    <location>
        <begin position="117"/>
        <end position="136"/>
    </location>
</feature>
<sequence length="262" mass="28677">MVATELHWSSVFGIALPSESDEIYTGSETSAFEKVMRNYLPDLFDAQSDMLFQLVAMLNPSVLQENGFSVYNSVTGGATFDLDSQQVGLDTCDQGSSENTSSDKPCTKAVTIDDHDSVCHGRPQRRAGGDEGLLGTPAMVSRPSNFRMFGLKIDSGALMGTLCRTVMSSPLLMMYKDASSHRRMQRDQDRPSMSSDSDSNSNSGSNCDSEDGTSGLFLNDLVEWQRTSVLVLLSFTELAGRFDEAFIVKPIFPYEITFGFSP</sequence>
<organism evidence="2 3">
    <name type="scientific">Vitis rotundifolia</name>
    <name type="common">Muscadine grape</name>
    <dbReference type="NCBI Taxonomy" id="103349"/>
    <lineage>
        <taxon>Eukaryota</taxon>
        <taxon>Viridiplantae</taxon>
        <taxon>Streptophyta</taxon>
        <taxon>Embryophyta</taxon>
        <taxon>Tracheophyta</taxon>
        <taxon>Spermatophyta</taxon>
        <taxon>Magnoliopsida</taxon>
        <taxon>eudicotyledons</taxon>
        <taxon>Gunneridae</taxon>
        <taxon>Pentapetalae</taxon>
        <taxon>rosids</taxon>
        <taxon>Vitales</taxon>
        <taxon>Vitaceae</taxon>
        <taxon>Viteae</taxon>
        <taxon>Vitis</taxon>
    </lineage>
</organism>
<evidence type="ECO:0000313" key="3">
    <source>
        <dbReference type="Proteomes" id="UP001168098"/>
    </source>
</evidence>
<feature type="region of interest" description="Disordered" evidence="1">
    <location>
        <begin position="178"/>
        <end position="211"/>
    </location>
</feature>
<dbReference type="Gene3D" id="2.60.120.650">
    <property type="entry name" value="Cupin"/>
    <property type="match status" value="1"/>
</dbReference>
<accession>A0AA39DNV1</accession>
<dbReference type="EMBL" id="JARBHA010000010">
    <property type="protein sequence ID" value="KAJ9691628.1"/>
    <property type="molecule type" value="Genomic_DNA"/>
</dbReference>
<name>A0AA39DNV1_VITRO</name>